<dbReference type="EMBL" id="VAUV01000002">
    <property type="protein sequence ID" value="TLD72468.1"/>
    <property type="molecule type" value="Genomic_DNA"/>
</dbReference>
<dbReference type="RefSeq" id="WP_138084822.1">
    <property type="nucleotide sequence ID" value="NZ_VAUV01000002.1"/>
</dbReference>
<keyword evidence="3" id="KW-1185">Reference proteome</keyword>
<evidence type="ECO:0000256" key="1">
    <source>
        <dbReference type="ARBA" id="ARBA00022729"/>
    </source>
</evidence>
<proteinExistence type="predicted"/>
<dbReference type="InterPro" id="IPR011050">
    <property type="entry name" value="Pectin_lyase_fold/virulence"/>
</dbReference>
<evidence type="ECO:0000313" key="3">
    <source>
        <dbReference type="Proteomes" id="UP000306196"/>
    </source>
</evidence>
<sequence length="1720" mass="171527">MIASTSNNSPCPNAFAVRFFLGLFLSLPFLPTTTEGANASWIGGTGTQAWDNVANWAPGIPGANPGTTNADIATFNTATTGTLVTIDAGRNIGSLRFSTGASGSYTIGSAGINLGETLRLSSGGSIVMDAGVTSPVTINAPLIIEPTSATGNGTYTFTNNSASADADPNTYKMILNGGISGGTTTGTITLNFTGSAGNRSNDNSGNLINGLISNGGASSLALNITGLSNQRGVWRITNDANSFTGNVAINTGTLLFTSIANIGQNSSLGAGNAVTLGSGIHLKYVGTSNQTTNRTITGGGAFYNNTGGTTLTLTGAVGSGITYRGGGNFDIQGLITGTSGISRTDPGTVFLNNDNNSFSGDVGISDGAFRGATLSNNGTDAASNSAFGRNGRILFGQGSSTTGRLEYTGVTTSTDRLVVMRNDAAGNTGRGVIDVFTAGETLTFTNDVRVGSAAAANIAELTLRGSGNGVIQGQIGGTTGNAAAVASLRLFKSGTGTWTLTSANTYTRETNINAGVLNIQDSNALGAVLSNETTPTAVGAGTTVASGATLQLQNNISVGAEALSLNGTGASGQTGALVNVSGTNNFGGALSLAGNTTIASDSGRLNLTNTTAIAGTSRTLTLAGAGDGSLAAPLESAAISTLTKNGTGLWTVSGANTYTGTTTVNAGILNVTGSLANTAVNVNNTATFAHIGTVGSTTIANGGSLLVGNAEVPGSTGTLGINGNLILNQNSALIMDLGTASDLINVTGDLTLDGIARISPGAGFTAGSYRLIDYTGSLTDNVLTAQVIAGYDLSVDTTIANQVNLLANAITAAQYWDGVNTTANGIVDGGPGIWTNATTNFTSADGTTNTSWAAATEKIAIFAGAAGGTVQVQDDIEVNGLQFAQNYALTDAGGELQIANAATEVRINLNTTADISAAITGAGGINKTGDGTLLFSAPAGTHTYAGPTRITSGILKAGVDNALPTNTAVIVGGNVSAVGVATTDSTFDLSTASQQVSSLTLTGNNTTLASNVIIGSGETLTVTGTGGLITGVANSAKNTTLANFTGGGNLVVNNATANVELGLQTATSFIPGMTESVPPAPPINFDDGSNRNTTTTDFTQLGSLTATVNEFRVGHGLNNSSTVLLSNTANTITAEVVQLSNSAGWNAGTATVVLGTGTNVINTDLLNIGTSKGVATLRFASQTAGSPGSVVIGGKDSAEVDIIIGSSQGTNTGATPTGTLDLRGHDATVVADSVLVGHRDNAGGGGSSGTIHFSQGTFSANSVTLGFMSGNALGTANGVLNLSGGTFTVNDTFTLATFNNTIVSPATTAAGNARATVNITGGTLISNTDILEGGGTNATATNTISTINLNGGTLDMTGHSIGDATNTINVLTLASGALKDVAEINGGGDIEKTTGGTLTLLGNNTYTGNTTITAGILRVGDGGDNGTLGTGGDVINNATLALNRNNLLTVANNISGSGVLNQTGTGTSVLSGTNTYIGLTTVSAGTLLANNDYLGTNSATGSNDVSVTTGATFGGNGFIEGDVTIGSGAFFSPGGNTETVTAAVTGLSTDTGTMRILGHLSLNSGATMNLDLKTNGSHGLTATFDPATNRLTSVTGTSLDGGNDRVIIEGDLILDPNATISLTLGSGYTPNYRDVFDLMDWVGTIPLGFYGDASGIRTGNDNDLYSLDLPDLSAYNSEWFWDVSQFGTTGVVAIVPEPGRMLLLAAALIGFTLRRRRALR</sequence>
<organism evidence="2 3">
    <name type="scientific">Phragmitibacter flavus</name>
    <dbReference type="NCBI Taxonomy" id="2576071"/>
    <lineage>
        <taxon>Bacteria</taxon>
        <taxon>Pseudomonadati</taxon>
        <taxon>Verrucomicrobiota</taxon>
        <taxon>Verrucomicrobiia</taxon>
        <taxon>Verrucomicrobiales</taxon>
        <taxon>Verrucomicrobiaceae</taxon>
        <taxon>Phragmitibacter</taxon>
    </lineage>
</organism>
<dbReference type="Gene3D" id="2.160.20.20">
    <property type="match status" value="1"/>
</dbReference>
<reference evidence="2 3" key="1">
    <citation type="submission" date="2019-05" db="EMBL/GenBank/DDBJ databases">
        <title>Verrucobacter flavum gen. nov., sp. nov. a new member of the family Verrucomicrobiaceae.</title>
        <authorList>
            <person name="Szuroczki S."/>
            <person name="Abbaszade G."/>
            <person name="Szabo A."/>
            <person name="Felfoldi T."/>
            <person name="Schumann P."/>
            <person name="Boka K."/>
            <person name="Keki Z."/>
            <person name="Toumi M."/>
            <person name="Toth E."/>
        </authorList>
    </citation>
    <scope>NUCLEOTIDE SEQUENCE [LARGE SCALE GENOMIC DNA]</scope>
    <source>
        <strain evidence="2 3">MG-N-17</strain>
    </source>
</reference>
<evidence type="ECO:0000313" key="2">
    <source>
        <dbReference type="EMBL" id="TLD72468.1"/>
    </source>
</evidence>
<dbReference type="InterPro" id="IPR013424">
    <property type="entry name" value="Ice-binding_C"/>
</dbReference>
<accession>A0A5R8KJG3</accession>
<name>A0A5R8KJG3_9BACT</name>
<keyword evidence="1" id="KW-0732">Signal</keyword>
<dbReference type="Proteomes" id="UP000306196">
    <property type="component" value="Unassembled WGS sequence"/>
</dbReference>
<dbReference type="NCBIfam" id="TIGR02595">
    <property type="entry name" value="PEP_CTERM"/>
    <property type="match status" value="1"/>
</dbReference>
<dbReference type="Pfam" id="PF12951">
    <property type="entry name" value="PATR"/>
    <property type="match status" value="6"/>
</dbReference>
<dbReference type="NCBIfam" id="TIGR02601">
    <property type="entry name" value="autotrns_rpt"/>
    <property type="match status" value="5"/>
</dbReference>
<protein>
    <submittedName>
        <fullName evidence="2">PEP-CTERM sorting domain-containing protein</fullName>
    </submittedName>
</protein>
<gene>
    <name evidence="2" type="ORF">FEM03_03695</name>
</gene>
<dbReference type="InterPro" id="IPR012332">
    <property type="entry name" value="Autotransporter_pectin_lyase_C"/>
</dbReference>
<dbReference type="InterPro" id="IPR013425">
    <property type="entry name" value="Autotrns_rpt"/>
</dbReference>
<dbReference type="SUPFAM" id="SSF51126">
    <property type="entry name" value="Pectin lyase-like"/>
    <property type="match status" value="2"/>
</dbReference>
<comment type="caution">
    <text evidence="2">The sequence shown here is derived from an EMBL/GenBank/DDBJ whole genome shotgun (WGS) entry which is preliminary data.</text>
</comment>
<dbReference type="OrthoDB" id="200453at2"/>